<sequence>MPFIVLSVSGPNGVNGQNGRSAAISSGSYMDGDDGEDATNPTRGKDAGDIDLFLTERDNTTGASIEFSGQYRKSEQLVYENFQETYSCETVDFFVLDAYGGSGGHGGNGGDGGYGATGHPGMDATQYSNGTNGGRGGDGGDAGAGTSGADGGKGGAITLHMRDTDSGLLLMFVKAWIPTISYSLNINGGQGGRAGQHGTPGRGGYGGRGGSSYSWTETHSYTDSRGYTQYNTTYHFNPGGFSGPSGSPGRSPTIPLYNGISGIDGNFRFLIEDSVTNDITEYHEIFDIRIQQVVIHSITGVFEPEAQIHIDTLSILNLSEMPTPRRDIRVTINNSIWIRNQEEKEHIILPQLINPHTTKKVDCNQPFTFFLKKHRVNKPGPPLRDTDTLHLTATMTGLKRELPVFDINGLNINIKYPIELTHISHMNSMVVGHVAKVIWGVENTTEVDFGSLSKNRRCIRVRLRKTSGEVSSSALRFGLQPEQEGVATIPPEQTLEKEYIFEIPLLKAGQTLQLEATLTLGEAEVFECAEFWIYLELGKINNPSIPKVVHIESFDVRVSTIYRGFPAGFYPDVLLVANHRTTRNEFLAWDNLLKQQFGLRFFVWDISQMGHFHLTRPIPTLYSTEPTTLIKDLSGKTMIILDNQFNYGDYAIKVTARDFVLKHEWLQAIHKNDNKFYVVNPKADKNACVVALDELISTPFDALRQKRFTFERVRNFTQQHLVVKTDDSSKDTELPDDASVDGEKFTIDPAILIDEVITVQIKAKIFRNIKKRMFSKATKVDKKLKKFRPHIQHLVHYQWHEMEKRSIIQTFKNRDKINKMDGGCITILPYLTTTKRRIIFAAYAWNESPAEFILMSMNIRGVIAGLGIDDHFRLLERIFVTGPINEDNETDDVGLFLTGGHRILNENELQLAEVLKRQIIYDVAVELSIICDGNNDNSSLGDAQILEMLENLRRLVWKVESLSGITNLRSKAIKEEKPLPAIPEENDDVSSYHSRESSQVQFDEYSDAVGETPRIYNDLTTRNVPDTTAAGDLGEVAETIYYIFPVRHDTPLGEWMMDALAQLYAFIKCLRAGINQSILPNRRTAKVQQQSMDLLHRIGDATIIDFVDPRSSAKLKSIHQEQSNQTSMDKEELPNSSELPIIGDEKLKRSKSMVSRLSSKPSIIGNERLERSKSMKITRSSQDESQDHIFDDDSTSSSSPISTFPISNQSNGTSIIPSPLSVASGLSFASAMTSATRMSSSSFSSSGTSASRSRILYKKLDPKRRQTIKSFKKGVKLQLQSMIQKHYKQWKKDANYNFGGVFDPSRKDLRRNAMETIFGPFESLVDNTLYGRNFEKKRDGQVGGVKNIVVTDSDYSQQRAKETNRNRNMEQMISKFLDFQNRMIKDTI</sequence>
<feature type="compositionally biased region" description="Polar residues" evidence="1">
    <location>
        <begin position="1152"/>
        <end position="1161"/>
    </location>
</feature>
<protein>
    <recommendedName>
        <fullName evidence="2">DUF7932 domain-containing protein</fullName>
    </recommendedName>
</protein>
<dbReference type="EMBL" id="AUPC02000180">
    <property type="protein sequence ID" value="POG66961.1"/>
    <property type="molecule type" value="Genomic_DNA"/>
</dbReference>
<evidence type="ECO:0000313" key="3">
    <source>
        <dbReference type="EMBL" id="POG66961.1"/>
    </source>
</evidence>
<dbReference type="VEuPathDB" id="FungiDB:RhiirFUN_013952"/>
<dbReference type="Pfam" id="PF25560">
    <property type="entry name" value="DUF7932"/>
    <property type="match status" value="1"/>
</dbReference>
<feature type="region of interest" description="Disordered" evidence="1">
    <location>
        <begin position="1115"/>
        <end position="1210"/>
    </location>
</feature>
<feature type="compositionally biased region" description="Polar residues" evidence="1">
    <location>
        <begin position="15"/>
        <end position="28"/>
    </location>
</feature>
<dbReference type="STRING" id="747089.A0A2H5SL71"/>
<evidence type="ECO:0000256" key="1">
    <source>
        <dbReference type="SAM" id="MobiDB-lite"/>
    </source>
</evidence>
<proteinExistence type="predicted"/>
<feature type="compositionally biased region" description="Basic and acidic residues" evidence="1">
    <location>
        <begin position="1181"/>
        <end position="1191"/>
    </location>
</feature>
<dbReference type="VEuPathDB" id="FungiDB:RhiirFUN_013951"/>
<evidence type="ECO:0000313" key="4">
    <source>
        <dbReference type="Proteomes" id="UP000018888"/>
    </source>
</evidence>
<organism evidence="3 4">
    <name type="scientific">Rhizophagus irregularis (strain DAOM 181602 / DAOM 197198 / MUCL 43194)</name>
    <name type="common">Arbuscular mycorrhizal fungus</name>
    <name type="synonym">Glomus intraradices</name>
    <dbReference type="NCBI Taxonomy" id="747089"/>
    <lineage>
        <taxon>Eukaryota</taxon>
        <taxon>Fungi</taxon>
        <taxon>Fungi incertae sedis</taxon>
        <taxon>Mucoromycota</taxon>
        <taxon>Glomeromycotina</taxon>
        <taxon>Glomeromycetes</taxon>
        <taxon>Glomerales</taxon>
        <taxon>Glomeraceae</taxon>
        <taxon>Rhizophagus</taxon>
    </lineage>
</organism>
<feature type="compositionally biased region" description="Gly residues" evidence="1">
    <location>
        <begin position="190"/>
        <end position="210"/>
    </location>
</feature>
<dbReference type="InterPro" id="IPR057692">
    <property type="entry name" value="DUF7932"/>
</dbReference>
<feature type="domain" description="DUF7932" evidence="2">
    <location>
        <begin position="300"/>
        <end position="416"/>
    </location>
</feature>
<evidence type="ECO:0000259" key="2">
    <source>
        <dbReference type="Pfam" id="PF25560"/>
    </source>
</evidence>
<feature type="region of interest" description="Disordered" evidence="1">
    <location>
        <begin position="190"/>
        <end position="211"/>
    </location>
</feature>
<reference evidence="3 4" key="2">
    <citation type="journal article" date="2018" name="New Phytol.">
        <title>High intraspecific genome diversity in the model arbuscular mycorrhizal symbiont Rhizophagus irregularis.</title>
        <authorList>
            <person name="Chen E.C.H."/>
            <person name="Morin E."/>
            <person name="Beaudet D."/>
            <person name="Noel J."/>
            <person name="Yildirir G."/>
            <person name="Ndikumana S."/>
            <person name="Charron P."/>
            <person name="St-Onge C."/>
            <person name="Giorgi J."/>
            <person name="Kruger M."/>
            <person name="Marton T."/>
            <person name="Ropars J."/>
            <person name="Grigoriev I.V."/>
            <person name="Hainaut M."/>
            <person name="Henrissat B."/>
            <person name="Roux C."/>
            <person name="Martin F."/>
            <person name="Corradi N."/>
        </authorList>
    </citation>
    <scope>NUCLEOTIDE SEQUENCE [LARGE SCALE GENOMIC DNA]</scope>
    <source>
        <strain evidence="3 4">DAOM 197198</strain>
    </source>
</reference>
<keyword evidence="4" id="KW-1185">Reference proteome</keyword>
<feature type="compositionally biased region" description="Gly residues" evidence="1">
    <location>
        <begin position="131"/>
        <end position="148"/>
    </location>
</feature>
<comment type="caution">
    <text evidence="3">The sequence shown here is derived from an EMBL/GenBank/DDBJ whole genome shotgun (WGS) entry which is preliminary data.</text>
</comment>
<accession>A0A2H5SL71</accession>
<name>A0A2H5SL71_RHIID</name>
<feature type="compositionally biased region" description="Low complexity" evidence="1">
    <location>
        <begin position="1195"/>
        <end position="1207"/>
    </location>
</feature>
<dbReference type="Proteomes" id="UP000018888">
    <property type="component" value="Unassembled WGS sequence"/>
</dbReference>
<feature type="region of interest" description="Disordered" evidence="1">
    <location>
        <begin position="111"/>
        <end position="148"/>
    </location>
</feature>
<feature type="region of interest" description="Disordered" evidence="1">
    <location>
        <begin position="15"/>
        <end position="48"/>
    </location>
</feature>
<gene>
    <name evidence="3" type="ORF">GLOIN_2v1652635</name>
</gene>
<reference evidence="3 4" key="1">
    <citation type="journal article" date="2013" name="Proc. Natl. Acad. Sci. U.S.A.">
        <title>Genome of an arbuscular mycorrhizal fungus provides insight into the oldest plant symbiosis.</title>
        <authorList>
            <person name="Tisserant E."/>
            <person name="Malbreil M."/>
            <person name="Kuo A."/>
            <person name="Kohler A."/>
            <person name="Symeonidi A."/>
            <person name="Balestrini R."/>
            <person name="Charron P."/>
            <person name="Duensing N."/>
            <person name="Frei Dit Frey N."/>
            <person name="Gianinazzi-Pearson V."/>
            <person name="Gilbert L.B."/>
            <person name="Handa Y."/>
            <person name="Herr J.R."/>
            <person name="Hijri M."/>
            <person name="Koul R."/>
            <person name="Kawaguchi M."/>
            <person name="Krajinski F."/>
            <person name="Lammers P.J."/>
            <person name="Masclaux F.G."/>
            <person name="Murat C."/>
            <person name="Morin E."/>
            <person name="Ndikumana S."/>
            <person name="Pagni M."/>
            <person name="Petitpierre D."/>
            <person name="Requena N."/>
            <person name="Rosikiewicz P."/>
            <person name="Riley R."/>
            <person name="Saito K."/>
            <person name="San Clemente H."/>
            <person name="Shapiro H."/>
            <person name="van Tuinen D."/>
            <person name="Becard G."/>
            <person name="Bonfante P."/>
            <person name="Paszkowski U."/>
            <person name="Shachar-Hill Y.Y."/>
            <person name="Tuskan G.A."/>
            <person name="Young P.W."/>
            <person name="Sanders I.R."/>
            <person name="Henrissat B."/>
            <person name="Rensing S.A."/>
            <person name="Grigoriev I.V."/>
            <person name="Corradi N."/>
            <person name="Roux C."/>
            <person name="Martin F."/>
        </authorList>
    </citation>
    <scope>NUCLEOTIDE SEQUENCE [LARGE SCALE GENOMIC DNA]</scope>
    <source>
        <strain evidence="3 4">DAOM 197198</strain>
    </source>
</reference>